<feature type="region of interest" description="Disordered" evidence="1">
    <location>
        <begin position="68"/>
        <end position="118"/>
    </location>
</feature>
<dbReference type="Proteomes" id="UP000565441">
    <property type="component" value="Unassembled WGS sequence"/>
</dbReference>
<feature type="region of interest" description="Disordered" evidence="1">
    <location>
        <begin position="285"/>
        <end position="322"/>
    </location>
</feature>
<proteinExistence type="predicted"/>
<dbReference type="OrthoDB" id="3062980at2759"/>
<dbReference type="AlphaFoldDB" id="A0A8H5GN79"/>
<evidence type="ECO:0000256" key="1">
    <source>
        <dbReference type="SAM" id="MobiDB-lite"/>
    </source>
</evidence>
<dbReference type="EMBL" id="JAACJP010000064">
    <property type="protein sequence ID" value="KAF5367840.1"/>
    <property type="molecule type" value="Genomic_DNA"/>
</dbReference>
<reference evidence="2 3" key="1">
    <citation type="journal article" date="2020" name="ISME J.">
        <title>Uncovering the hidden diversity of litter-decomposition mechanisms in mushroom-forming fungi.</title>
        <authorList>
            <person name="Floudas D."/>
            <person name="Bentzer J."/>
            <person name="Ahren D."/>
            <person name="Johansson T."/>
            <person name="Persson P."/>
            <person name="Tunlid A."/>
        </authorList>
    </citation>
    <scope>NUCLEOTIDE SEQUENCE [LARGE SCALE GENOMIC DNA]</scope>
    <source>
        <strain evidence="2 3">CBS 661.87</strain>
    </source>
</reference>
<accession>A0A8H5GN79</accession>
<keyword evidence="3" id="KW-1185">Reference proteome</keyword>
<name>A0A8H5GN79_9AGAR</name>
<evidence type="ECO:0000313" key="2">
    <source>
        <dbReference type="EMBL" id="KAF5367840.1"/>
    </source>
</evidence>
<evidence type="ECO:0000313" key="3">
    <source>
        <dbReference type="Proteomes" id="UP000565441"/>
    </source>
</evidence>
<comment type="caution">
    <text evidence="2">The sequence shown here is derived from an EMBL/GenBank/DDBJ whole genome shotgun (WGS) entry which is preliminary data.</text>
</comment>
<gene>
    <name evidence="2" type="ORF">D9615_010571</name>
</gene>
<organism evidence="2 3">
    <name type="scientific">Tricholomella constricta</name>
    <dbReference type="NCBI Taxonomy" id="117010"/>
    <lineage>
        <taxon>Eukaryota</taxon>
        <taxon>Fungi</taxon>
        <taxon>Dikarya</taxon>
        <taxon>Basidiomycota</taxon>
        <taxon>Agaricomycotina</taxon>
        <taxon>Agaricomycetes</taxon>
        <taxon>Agaricomycetidae</taxon>
        <taxon>Agaricales</taxon>
        <taxon>Tricholomatineae</taxon>
        <taxon>Lyophyllaceae</taxon>
        <taxon>Tricholomella</taxon>
    </lineage>
</organism>
<protein>
    <submittedName>
        <fullName evidence="2">Uncharacterized protein</fullName>
    </submittedName>
</protein>
<sequence>MPNVVERPYEASDLTVKKAVLLEMVKRQRDKWPLASFNPSKIRVETLREHLLSGGFTKQVTFDNTTLEPPSIAVAGPQSSPAPATDWPENMTNPSLLEAEGSDSRHERTETTSPRTAAPRLTAALLELQASKDEEDKLHRRREDLHACRIRLLIEEWVDTSAVKRHVEDVDLRPLEVHPAGDWDIRATEVLCALQNSFSAIEGVVKVSVPDMIDPEYRRCFANMARDGNPLVNTETNPAILRVRDASMKLIIEHIPSRVVHMRETAHTTRTGHNRSHDNSEIAHTAGHKRNRDDSDNECPLQKATNRKQARTTAASEGEEREDVEWLKRKAATRPGYIEFCANRNRKLNNPARARFWSFTACFSSTYYKTYIDIPGICHKVRVTKKAIMDALGVGTTALAEAENMSRIMDMYGEHGGLHRSQEVIDTLQDDELVGSGILASFLIQWERDHPI</sequence>